<evidence type="ECO:0000256" key="2">
    <source>
        <dbReference type="ARBA" id="ARBA00022692"/>
    </source>
</evidence>
<name>A0A4Q0VS42_9BACI</name>
<reference evidence="6 7" key="1">
    <citation type="journal article" date="2019" name="Int. J. Syst. Evol. Microbiol.">
        <title>Anaerobacillus alkaliphilus sp. nov., a novel alkaliphilic and moderately halophilic bacterium.</title>
        <authorList>
            <person name="Borsodi A.K."/>
            <person name="Aszalos J.M."/>
            <person name="Bihari P."/>
            <person name="Nagy I."/>
            <person name="Schumann P."/>
            <person name="Sproer C."/>
            <person name="Kovacs A.L."/>
            <person name="Boka K."/>
            <person name="Dobosy P."/>
            <person name="Ovari M."/>
            <person name="Szili-Kovacs T."/>
            <person name="Toth E."/>
        </authorList>
    </citation>
    <scope>NUCLEOTIDE SEQUENCE [LARGE SCALE GENOMIC DNA]</scope>
    <source>
        <strain evidence="6 7">B16-10</strain>
    </source>
</reference>
<feature type="transmembrane region" description="Helical" evidence="5">
    <location>
        <begin position="60"/>
        <end position="79"/>
    </location>
</feature>
<feature type="transmembrane region" description="Helical" evidence="5">
    <location>
        <begin position="36"/>
        <end position="54"/>
    </location>
</feature>
<organism evidence="6 7">
    <name type="scientific">Anaerobacillus alkaliphilus</name>
    <dbReference type="NCBI Taxonomy" id="1548597"/>
    <lineage>
        <taxon>Bacteria</taxon>
        <taxon>Bacillati</taxon>
        <taxon>Bacillota</taxon>
        <taxon>Bacilli</taxon>
        <taxon>Bacillales</taxon>
        <taxon>Bacillaceae</taxon>
        <taxon>Anaerobacillus</taxon>
    </lineage>
</organism>
<dbReference type="Proteomes" id="UP000290649">
    <property type="component" value="Unassembled WGS sequence"/>
</dbReference>
<dbReference type="OrthoDB" id="9808930at2"/>
<accession>A0A4Q0VS42</accession>
<dbReference type="EMBL" id="QOUX01000039">
    <property type="protein sequence ID" value="RXJ00430.1"/>
    <property type="molecule type" value="Genomic_DNA"/>
</dbReference>
<keyword evidence="3 5" id="KW-1133">Transmembrane helix</keyword>
<evidence type="ECO:0000256" key="5">
    <source>
        <dbReference type="SAM" id="Phobius"/>
    </source>
</evidence>
<proteinExistence type="predicted"/>
<evidence type="ECO:0000256" key="3">
    <source>
        <dbReference type="ARBA" id="ARBA00022989"/>
    </source>
</evidence>
<evidence type="ECO:0000313" key="7">
    <source>
        <dbReference type="Proteomes" id="UP000290649"/>
    </source>
</evidence>
<dbReference type="InterPro" id="IPR019109">
    <property type="entry name" value="MamF_MmsF"/>
</dbReference>
<dbReference type="AlphaFoldDB" id="A0A4Q0VS42"/>
<sequence>MMIYVISFFTTFIGPLIIWLLKKEESDFIDHHGREYFNFLISFTIYSIIGGILVLVLVGIFILIVIGIAAFILTIIAAIKAYEGEYYRFPFIFRIL</sequence>
<keyword evidence="4 5" id="KW-0472">Membrane</keyword>
<feature type="transmembrane region" description="Helical" evidence="5">
    <location>
        <begin position="6"/>
        <end position="24"/>
    </location>
</feature>
<protein>
    <submittedName>
        <fullName evidence="6">DUF4870 domain-containing protein</fullName>
    </submittedName>
</protein>
<evidence type="ECO:0000256" key="4">
    <source>
        <dbReference type="ARBA" id="ARBA00023136"/>
    </source>
</evidence>
<comment type="subcellular location">
    <subcellularLocation>
        <location evidence="1">Membrane</location>
        <topology evidence="1">Multi-pass membrane protein</topology>
    </subcellularLocation>
</comment>
<keyword evidence="2 5" id="KW-0812">Transmembrane</keyword>
<evidence type="ECO:0000313" key="6">
    <source>
        <dbReference type="EMBL" id="RXJ00430.1"/>
    </source>
</evidence>
<evidence type="ECO:0000256" key="1">
    <source>
        <dbReference type="ARBA" id="ARBA00004141"/>
    </source>
</evidence>
<gene>
    <name evidence="6" type="ORF">DS745_12325</name>
</gene>
<keyword evidence="7" id="KW-1185">Reference proteome</keyword>
<comment type="caution">
    <text evidence="6">The sequence shown here is derived from an EMBL/GenBank/DDBJ whole genome shotgun (WGS) entry which is preliminary data.</text>
</comment>
<dbReference type="Pfam" id="PF09685">
    <property type="entry name" value="MamF_MmsF"/>
    <property type="match status" value="1"/>
</dbReference>